<dbReference type="Proteomes" id="UP001196843">
    <property type="component" value="Unassembled WGS sequence"/>
</dbReference>
<evidence type="ECO:0000313" key="4">
    <source>
        <dbReference type="EMBL" id="MBW9092324.1"/>
    </source>
</evidence>
<proteinExistence type="predicted"/>
<dbReference type="Pfam" id="PF13673">
    <property type="entry name" value="Acetyltransf_10"/>
    <property type="match status" value="1"/>
</dbReference>
<keyword evidence="2" id="KW-0012">Acyltransferase</keyword>
<keyword evidence="1" id="KW-0808">Transferase</keyword>
<dbReference type="PANTHER" id="PTHR43877:SF2">
    <property type="entry name" value="AMINOALKYLPHOSPHONATE N-ACETYLTRANSFERASE-RELATED"/>
    <property type="match status" value="1"/>
</dbReference>
<dbReference type="InterPro" id="IPR000182">
    <property type="entry name" value="GNAT_dom"/>
</dbReference>
<evidence type="ECO:0000256" key="2">
    <source>
        <dbReference type="ARBA" id="ARBA00023315"/>
    </source>
</evidence>
<dbReference type="InterPro" id="IPR050832">
    <property type="entry name" value="Bact_Acetyltransf"/>
</dbReference>
<reference evidence="4 5" key="1">
    <citation type="journal article" date="2021" name="MBio">
        <title>Poor Competitiveness of Bradyrhizobium in Pigeon Pea Root Colonization in Indian Soils.</title>
        <authorList>
            <person name="Chalasani D."/>
            <person name="Basu A."/>
            <person name="Pullabhotla S.V.S.R.N."/>
            <person name="Jorrin B."/>
            <person name="Neal A.L."/>
            <person name="Poole P.S."/>
            <person name="Podile A.R."/>
            <person name="Tkacz A."/>
        </authorList>
    </citation>
    <scope>NUCLEOTIDE SEQUENCE [LARGE SCALE GENOMIC DNA]</scope>
    <source>
        <strain evidence="4 5">HU14</strain>
    </source>
</reference>
<feature type="domain" description="N-acetyltransferase" evidence="3">
    <location>
        <begin position="8"/>
        <end position="160"/>
    </location>
</feature>
<dbReference type="SUPFAM" id="SSF55729">
    <property type="entry name" value="Acyl-CoA N-acyltransferases (Nat)"/>
    <property type="match status" value="1"/>
</dbReference>
<dbReference type="InterPro" id="IPR016181">
    <property type="entry name" value="Acyl_CoA_acyltransferase"/>
</dbReference>
<protein>
    <submittedName>
        <fullName evidence="4">GNAT family N-acetyltransferase</fullName>
    </submittedName>
</protein>
<keyword evidence="5" id="KW-1185">Reference proteome</keyword>
<gene>
    <name evidence="4" type="ORF">JNB62_01345</name>
</gene>
<evidence type="ECO:0000256" key="1">
    <source>
        <dbReference type="ARBA" id="ARBA00022679"/>
    </source>
</evidence>
<dbReference type="EMBL" id="JAEUAW010000001">
    <property type="protein sequence ID" value="MBW9092324.1"/>
    <property type="molecule type" value="Genomic_DNA"/>
</dbReference>
<dbReference type="CDD" id="cd04301">
    <property type="entry name" value="NAT_SF"/>
    <property type="match status" value="1"/>
</dbReference>
<evidence type="ECO:0000259" key="3">
    <source>
        <dbReference type="PROSITE" id="PS51186"/>
    </source>
</evidence>
<evidence type="ECO:0000313" key="5">
    <source>
        <dbReference type="Proteomes" id="UP001196843"/>
    </source>
</evidence>
<sequence length="160" mass="17627">MPVRAEDVTIRPIEVSDAGEVLTLQRAAFVQEALIYDTVRMPALTQSLDELEAELVDNLGCVARAQHRTVGAVRAQRDGELLLVGRLVIAPDVQGAGIGSRLLEAVEQRGRDRGCRTAELFTGSLSQANLRLYTRLGYRETQRVDGDDGIQQVFLRKPLD</sequence>
<dbReference type="RefSeq" id="WP_220299072.1">
    <property type="nucleotide sequence ID" value="NZ_JAEUAW010000001.1"/>
</dbReference>
<dbReference type="PANTHER" id="PTHR43877">
    <property type="entry name" value="AMINOALKYLPHOSPHONATE N-ACETYLTRANSFERASE-RELATED-RELATED"/>
    <property type="match status" value="1"/>
</dbReference>
<comment type="caution">
    <text evidence="4">The sequence shown here is derived from an EMBL/GenBank/DDBJ whole genome shotgun (WGS) entry which is preliminary data.</text>
</comment>
<name>A0ABS7HIK1_9MICO</name>
<dbReference type="Gene3D" id="3.40.630.30">
    <property type="match status" value="1"/>
</dbReference>
<accession>A0ABS7HIK1</accession>
<dbReference type="PROSITE" id="PS51186">
    <property type="entry name" value="GNAT"/>
    <property type="match status" value="1"/>
</dbReference>
<organism evidence="4 5">
    <name type="scientific">Microbacterium jejuense</name>
    <dbReference type="NCBI Taxonomy" id="1263637"/>
    <lineage>
        <taxon>Bacteria</taxon>
        <taxon>Bacillati</taxon>
        <taxon>Actinomycetota</taxon>
        <taxon>Actinomycetes</taxon>
        <taxon>Micrococcales</taxon>
        <taxon>Microbacteriaceae</taxon>
        <taxon>Microbacterium</taxon>
    </lineage>
</organism>